<evidence type="ECO:0000259" key="3">
    <source>
        <dbReference type="SMART" id="SM00910"/>
    </source>
</evidence>
<dbReference type="Gene3D" id="3.30.70.2330">
    <property type="match status" value="1"/>
</dbReference>
<keyword evidence="5" id="KW-1185">Reference proteome</keyword>
<keyword evidence="2" id="KW-0378">Hydrolase</keyword>
<dbReference type="Pfam" id="PF08797">
    <property type="entry name" value="HIRAN"/>
    <property type="match status" value="1"/>
</dbReference>
<proteinExistence type="predicted"/>
<dbReference type="RefSeq" id="WP_313792521.1">
    <property type="nucleotide sequence ID" value="NZ_CP102453.1"/>
</dbReference>
<gene>
    <name evidence="4" type="ORF">NRE15_08870</name>
</gene>
<feature type="domain" description="HIRAN" evidence="3">
    <location>
        <begin position="34"/>
        <end position="133"/>
    </location>
</feature>
<reference evidence="4 5" key="1">
    <citation type="submission" date="2022-08" db="EMBL/GenBank/DDBJ databases">
        <title>Aerococcaceae sp. nov isolated from spoiled eye mask.</title>
        <authorList>
            <person name="Zhou G."/>
            <person name="Xie X.-B."/>
            <person name="Shi Q.-S."/>
            <person name="Wang Y.-S."/>
            <person name="Wen X."/>
            <person name="Peng H."/>
            <person name="Yang X.-J."/>
            <person name="Tao H.-B."/>
            <person name="Huang X.-M."/>
        </authorList>
    </citation>
    <scope>NUCLEOTIDE SEQUENCE [LARGE SCALE GENOMIC DNA]</scope>
    <source>
        <strain evidence="5">DM20194951</strain>
    </source>
</reference>
<keyword evidence="1" id="KW-0479">Metal-binding</keyword>
<evidence type="ECO:0000256" key="1">
    <source>
        <dbReference type="ARBA" id="ARBA00022723"/>
    </source>
</evidence>
<dbReference type="InterPro" id="IPR014905">
    <property type="entry name" value="HIRAN"/>
</dbReference>
<name>A0ABY5P2T6_9LACT</name>
<evidence type="ECO:0000313" key="5">
    <source>
        <dbReference type="Proteomes" id="UP001315967"/>
    </source>
</evidence>
<organism evidence="4 5">
    <name type="scientific">Fundicoccus culcitae</name>
    <dbReference type="NCBI Taxonomy" id="2969821"/>
    <lineage>
        <taxon>Bacteria</taxon>
        <taxon>Bacillati</taxon>
        <taxon>Bacillota</taxon>
        <taxon>Bacilli</taxon>
        <taxon>Lactobacillales</taxon>
        <taxon>Aerococcaceae</taxon>
        <taxon>Fundicoccus</taxon>
    </lineage>
</organism>
<protein>
    <submittedName>
        <fullName evidence="4">HIRAN domain-containing protein</fullName>
    </submittedName>
</protein>
<dbReference type="SMART" id="SM00910">
    <property type="entry name" value="HIRAN"/>
    <property type="match status" value="1"/>
</dbReference>
<sequence length="133" mass="15370">MSDLINIDDQNQLVKSLYQKGHPLSVIKPFERDIYLFSTYIAGTTHVTGIMDLEPTLQVGEPLNFYREPDNPYDKEAIVIKNQYEVKLGYIPRKDNVVFSRLMDAGKLLFGKIKSKERKGNYLSISIDIYLHE</sequence>
<evidence type="ECO:0000313" key="4">
    <source>
        <dbReference type="EMBL" id="UUX33021.1"/>
    </source>
</evidence>
<evidence type="ECO:0000256" key="2">
    <source>
        <dbReference type="ARBA" id="ARBA00022801"/>
    </source>
</evidence>
<dbReference type="Proteomes" id="UP001315967">
    <property type="component" value="Chromosome"/>
</dbReference>
<accession>A0ABY5P2T6</accession>
<dbReference type="EMBL" id="CP102453">
    <property type="protein sequence ID" value="UUX33021.1"/>
    <property type="molecule type" value="Genomic_DNA"/>
</dbReference>